<feature type="region of interest" description="Disordered" evidence="3">
    <location>
        <begin position="231"/>
        <end position="252"/>
    </location>
</feature>
<dbReference type="Gene3D" id="2.60.120.10">
    <property type="entry name" value="Jelly Rolls"/>
    <property type="match status" value="1"/>
</dbReference>
<accession>E6PPT5</accession>
<feature type="compositionally biased region" description="Low complexity" evidence="3">
    <location>
        <begin position="49"/>
        <end position="83"/>
    </location>
</feature>
<evidence type="ECO:0000256" key="3">
    <source>
        <dbReference type="SAM" id="MobiDB-lite"/>
    </source>
</evidence>
<keyword evidence="2" id="KW-0808">Transferase</keyword>
<evidence type="ECO:0000256" key="2">
    <source>
        <dbReference type="ARBA" id="ARBA00022679"/>
    </source>
</evidence>
<feature type="compositionally biased region" description="Basic residues" evidence="3">
    <location>
        <begin position="1"/>
        <end position="11"/>
    </location>
</feature>
<protein>
    <submittedName>
        <fullName evidence="4">Uncharacterized protein</fullName>
    </submittedName>
</protein>
<proteinExistence type="predicted"/>
<dbReference type="InterPro" id="IPR011051">
    <property type="entry name" value="RmlC_Cupin_sf"/>
</dbReference>
<organism evidence="4">
    <name type="scientific">mine drainage metagenome</name>
    <dbReference type="NCBI Taxonomy" id="410659"/>
    <lineage>
        <taxon>unclassified sequences</taxon>
        <taxon>metagenomes</taxon>
        <taxon>ecological metagenomes</taxon>
    </lineage>
</organism>
<reference evidence="4" key="1">
    <citation type="submission" date="2009-10" db="EMBL/GenBank/DDBJ databases">
        <title>Diversity of trophic interactions inside an arsenic-rich microbial ecosystem.</title>
        <authorList>
            <person name="Bertin P.N."/>
            <person name="Heinrich-Salmeron A."/>
            <person name="Pelletier E."/>
            <person name="Goulhen-Chollet F."/>
            <person name="Arsene-Ploetze F."/>
            <person name="Gallien S."/>
            <person name="Calteau A."/>
            <person name="Vallenet D."/>
            <person name="Casiot C."/>
            <person name="Chane-Woon-Ming B."/>
            <person name="Giloteaux L."/>
            <person name="Barakat M."/>
            <person name="Bonnefoy V."/>
            <person name="Bruneel O."/>
            <person name="Chandler M."/>
            <person name="Cleiss J."/>
            <person name="Duran R."/>
            <person name="Elbaz-Poulichet F."/>
            <person name="Fonknechten N."/>
            <person name="Lauga B."/>
            <person name="Mornico D."/>
            <person name="Ortet P."/>
            <person name="Schaeffer C."/>
            <person name="Siguier P."/>
            <person name="Alexander Thil Smith A."/>
            <person name="Van Dorsselaer A."/>
            <person name="Weissenbach J."/>
            <person name="Medigue C."/>
            <person name="Le Paslier D."/>
        </authorList>
    </citation>
    <scope>NUCLEOTIDE SEQUENCE</scope>
</reference>
<dbReference type="Pfam" id="PF06865">
    <property type="entry name" value="Ppnp"/>
    <property type="match status" value="1"/>
</dbReference>
<gene>
    <name evidence="4" type="ORF">CARN2_1570</name>
</gene>
<dbReference type="InterPro" id="IPR014710">
    <property type="entry name" value="RmlC-like_jellyroll"/>
</dbReference>
<comment type="caution">
    <text evidence="4">The sequence shown here is derived from an EMBL/GenBank/DDBJ whole genome shotgun (WGS) entry which is preliminary data.</text>
</comment>
<dbReference type="AlphaFoldDB" id="E6PPT5"/>
<dbReference type="SUPFAM" id="SSF51182">
    <property type="entry name" value="RmlC-like cupins"/>
    <property type="match status" value="1"/>
</dbReference>
<sequence length="252" mass="27439">MRGPRVGHRQPVRPDDLHLRRRRRRLQPGRCGGLHQAQRPAPAHRRQRQGQARSQAASPSQSGEQSRQQARRQACQQNGCQGRIHQDRSRQTRQVCRGTSLRAIAMHPSTIQAQVTPRANVYFDGRCVSHDLQLADGSRKSVGIILAGSELTFNTGAWAAHASGASKAPRPGWPAATASNSRYPSMRHSIFASAPSLTTTSAISAEPTRTSPCARRQKKPHDPMVMRLFLDSSKPDGFRSGGADVAPCPAGA</sequence>
<evidence type="ECO:0000256" key="1">
    <source>
        <dbReference type="ARBA" id="ARBA00022676"/>
    </source>
</evidence>
<feature type="region of interest" description="Disordered" evidence="3">
    <location>
        <begin position="1"/>
        <end position="93"/>
    </location>
</feature>
<feature type="compositionally biased region" description="Polar residues" evidence="3">
    <location>
        <begin position="201"/>
        <end position="211"/>
    </location>
</feature>
<dbReference type="GO" id="GO:0016757">
    <property type="term" value="F:glycosyltransferase activity"/>
    <property type="evidence" value="ECO:0007669"/>
    <property type="project" value="UniProtKB-KW"/>
</dbReference>
<name>E6PPT5_9ZZZZ</name>
<keyword evidence="1" id="KW-0328">Glycosyltransferase</keyword>
<dbReference type="InterPro" id="IPR009664">
    <property type="entry name" value="Ppnp"/>
</dbReference>
<feature type="region of interest" description="Disordered" evidence="3">
    <location>
        <begin position="201"/>
        <end position="220"/>
    </location>
</feature>
<evidence type="ECO:0000313" key="4">
    <source>
        <dbReference type="EMBL" id="CBH96939.1"/>
    </source>
</evidence>
<dbReference type="EMBL" id="CABM01000037">
    <property type="protein sequence ID" value="CBH96939.1"/>
    <property type="molecule type" value="Genomic_DNA"/>
</dbReference>